<name>A0AAD1U6E3_EUPCR</name>
<accession>A0AAD1U6E3</accession>
<feature type="compositionally biased region" description="Polar residues" evidence="1">
    <location>
        <begin position="210"/>
        <end position="221"/>
    </location>
</feature>
<dbReference type="AlphaFoldDB" id="A0AAD1U6E3"/>
<gene>
    <name evidence="2" type="ORF">ECRASSUSDP1_LOCUS4582</name>
</gene>
<keyword evidence="3" id="KW-1185">Reference proteome</keyword>
<reference evidence="2" key="1">
    <citation type="submission" date="2023-07" db="EMBL/GenBank/DDBJ databases">
        <authorList>
            <consortium name="AG Swart"/>
            <person name="Singh M."/>
            <person name="Singh A."/>
            <person name="Seah K."/>
            <person name="Emmerich C."/>
        </authorList>
    </citation>
    <scope>NUCLEOTIDE SEQUENCE</scope>
    <source>
        <strain evidence="2">DP1</strain>
    </source>
</reference>
<feature type="compositionally biased region" description="Basic and acidic residues" evidence="1">
    <location>
        <begin position="232"/>
        <end position="241"/>
    </location>
</feature>
<feature type="compositionally biased region" description="Basic and acidic residues" evidence="1">
    <location>
        <begin position="267"/>
        <end position="279"/>
    </location>
</feature>
<comment type="caution">
    <text evidence="2">The sequence shown here is derived from an EMBL/GenBank/DDBJ whole genome shotgun (WGS) entry which is preliminary data.</text>
</comment>
<feature type="compositionally biased region" description="Low complexity" evidence="1">
    <location>
        <begin position="301"/>
        <end position="310"/>
    </location>
</feature>
<organism evidence="2 3">
    <name type="scientific">Euplotes crassus</name>
    <dbReference type="NCBI Taxonomy" id="5936"/>
    <lineage>
        <taxon>Eukaryota</taxon>
        <taxon>Sar</taxon>
        <taxon>Alveolata</taxon>
        <taxon>Ciliophora</taxon>
        <taxon>Intramacronucleata</taxon>
        <taxon>Spirotrichea</taxon>
        <taxon>Hypotrichia</taxon>
        <taxon>Euplotida</taxon>
        <taxon>Euplotidae</taxon>
        <taxon>Moneuplotes</taxon>
    </lineage>
</organism>
<evidence type="ECO:0000313" key="2">
    <source>
        <dbReference type="EMBL" id="CAI2363252.1"/>
    </source>
</evidence>
<feature type="compositionally biased region" description="Polar residues" evidence="1">
    <location>
        <begin position="281"/>
        <end position="290"/>
    </location>
</feature>
<protein>
    <submittedName>
        <fullName evidence="2">Uncharacterized protein</fullName>
    </submittedName>
</protein>
<feature type="region of interest" description="Disordered" evidence="1">
    <location>
        <begin position="185"/>
        <end position="310"/>
    </location>
</feature>
<proteinExistence type="predicted"/>
<sequence>MNQFREISFSSLAKLSERESEINESESIPESLKQDLKPIIKELNGIETCCKHLKEFVQHKDQDEATYEQKQQVTEFIDEIISRCNNLNNRITRRTTFYECNRVLQKIIEDLEENQQCQKFGFKKLLAFYLENKYEEVPELKEKNRDKKHKIINLRETLKASYKMLGEINENNFKDKVRCIKNLMKKQQQRGPSMTGGRTDPVNDSKIRYASSSKFPNTVSKTSEKRRKIKEHVKFEEEKDANMSSYDMSIQKRENSSKLATNHSASIRKENPSHPKELPHPSNSSQNIKNNIEESTEEEYYSCTSSSNEK</sequence>
<dbReference type="EMBL" id="CAMPGE010004405">
    <property type="protein sequence ID" value="CAI2363252.1"/>
    <property type="molecule type" value="Genomic_DNA"/>
</dbReference>
<evidence type="ECO:0000313" key="3">
    <source>
        <dbReference type="Proteomes" id="UP001295684"/>
    </source>
</evidence>
<dbReference type="Proteomes" id="UP001295684">
    <property type="component" value="Unassembled WGS sequence"/>
</dbReference>
<evidence type="ECO:0000256" key="1">
    <source>
        <dbReference type="SAM" id="MobiDB-lite"/>
    </source>
</evidence>